<evidence type="ECO:0000313" key="1">
    <source>
        <dbReference type="EMBL" id="GAA94633.1"/>
    </source>
</evidence>
<dbReference type="RefSeq" id="XP_014568102.1">
    <property type="nucleotide sequence ID" value="XM_014712616.1"/>
</dbReference>
<sequence>MPSQLKLMQSYDSQQPPCYVGKSIASEYIPCTPGQIGPFNLPCLEACDNRMEDRHGKRLKREYWANQKKQRSQAAWTEQLEDE</sequence>
<comment type="caution">
    <text evidence="1">The sequence shown here is derived from an EMBL/GenBank/DDBJ whole genome shotgun (WGS) entry which is preliminary data.</text>
</comment>
<dbReference type="InParanoid" id="G7DVM3"/>
<dbReference type="EMBL" id="BABT02000044">
    <property type="protein sequence ID" value="GAA94633.1"/>
    <property type="molecule type" value="Genomic_DNA"/>
</dbReference>
<dbReference type="AlphaFoldDB" id="G7DVM3"/>
<protein>
    <submittedName>
        <fullName evidence="1">Uncharacterized protein</fullName>
    </submittedName>
</protein>
<organism evidence="1 2">
    <name type="scientific">Mixia osmundae (strain CBS 9802 / IAM 14324 / JCM 22182 / KY 12970)</name>
    <dbReference type="NCBI Taxonomy" id="764103"/>
    <lineage>
        <taxon>Eukaryota</taxon>
        <taxon>Fungi</taxon>
        <taxon>Dikarya</taxon>
        <taxon>Basidiomycota</taxon>
        <taxon>Pucciniomycotina</taxon>
        <taxon>Mixiomycetes</taxon>
        <taxon>Mixiales</taxon>
        <taxon>Mixiaceae</taxon>
        <taxon>Mixia</taxon>
    </lineage>
</organism>
<accession>G7DVM3</accession>
<reference evidence="1 2" key="1">
    <citation type="journal article" date="2011" name="J. Gen. Appl. Microbiol.">
        <title>Draft genome sequencing of the enigmatic basidiomycete Mixia osmundae.</title>
        <authorList>
            <person name="Nishida H."/>
            <person name="Nagatsuka Y."/>
            <person name="Sugiyama J."/>
        </authorList>
    </citation>
    <scope>NUCLEOTIDE SEQUENCE [LARGE SCALE GENOMIC DNA]</scope>
    <source>
        <strain evidence="2">CBS 9802 / IAM 14324 / JCM 22182 / KY 12970</strain>
    </source>
</reference>
<gene>
    <name evidence="1" type="primary">Mo01285</name>
    <name evidence="1" type="ORF">E5Q_01285</name>
</gene>
<keyword evidence="2" id="KW-1185">Reference proteome</keyword>
<evidence type="ECO:0000313" key="2">
    <source>
        <dbReference type="Proteomes" id="UP000009131"/>
    </source>
</evidence>
<proteinExistence type="predicted"/>
<dbReference type="Proteomes" id="UP000009131">
    <property type="component" value="Unassembled WGS sequence"/>
</dbReference>
<name>G7DVM3_MIXOS</name>
<reference evidence="1 2" key="2">
    <citation type="journal article" date="2012" name="Open Biol.">
        <title>Characteristics of nucleosomes and linker DNA regions on the genome of the basidiomycete Mixia osmundae revealed by mono- and dinucleosome mapping.</title>
        <authorList>
            <person name="Nishida H."/>
            <person name="Kondo S."/>
            <person name="Matsumoto T."/>
            <person name="Suzuki Y."/>
            <person name="Yoshikawa H."/>
            <person name="Taylor T.D."/>
            <person name="Sugiyama J."/>
        </authorList>
    </citation>
    <scope>NUCLEOTIDE SEQUENCE [LARGE SCALE GENOMIC DNA]</scope>
    <source>
        <strain evidence="2">CBS 9802 / IAM 14324 / JCM 22182 / KY 12970</strain>
    </source>
</reference>
<dbReference type="HOGENOM" id="CLU_2543064_0_0_1"/>